<organism evidence="1 2">
    <name type="scientific">Pteropus alecto</name>
    <name type="common">Black flying fox</name>
    <dbReference type="NCBI Taxonomy" id="9402"/>
    <lineage>
        <taxon>Eukaryota</taxon>
        <taxon>Metazoa</taxon>
        <taxon>Chordata</taxon>
        <taxon>Craniata</taxon>
        <taxon>Vertebrata</taxon>
        <taxon>Euteleostomi</taxon>
        <taxon>Mammalia</taxon>
        <taxon>Eutheria</taxon>
        <taxon>Laurasiatheria</taxon>
        <taxon>Chiroptera</taxon>
        <taxon>Yinpterochiroptera</taxon>
        <taxon>Pteropodoidea</taxon>
        <taxon>Pteropodidae</taxon>
        <taxon>Pteropodinae</taxon>
        <taxon>Pteropus</taxon>
    </lineage>
</organism>
<proteinExistence type="predicted"/>
<dbReference type="Proteomes" id="UP000010552">
    <property type="component" value="Unassembled WGS sequence"/>
</dbReference>
<accession>L5KL42</accession>
<gene>
    <name evidence="1" type="ORF">PAL_GLEAN10014584</name>
</gene>
<dbReference type="AlphaFoldDB" id="L5KL42"/>
<keyword evidence="2" id="KW-1185">Reference proteome</keyword>
<dbReference type="EMBL" id="KB030661">
    <property type="protein sequence ID" value="ELK12275.1"/>
    <property type="molecule type" value="Genomic_DNA"/>
</dbReference>
<evidence type="ECO:0000313" key="2">
    <source>
        <dbReference type="Proteomes" id="UP000010552"/>
    </source>
</evidence>
<protein>
    <submittedName>
        <fullName evidence="1">Uncharacterized protein</fullName>
    </submittedName>
</protein>
<dbReference type="InParanoid" id="L5KL42"/>
<evidence type="ECO:0000313" key="1">
    <source>
        <dbReference type="EMBL" id="ELK12275.1"/>
    </source>
</evidence>
<sequence>MHPHSHPLTQMPHVPSSFHHVKGLVTNPLSGRAGPAEHRHGATYAGTLARFSRLLMLRSLSNSSTDHVYQQISPSDGSSYFQWVCTWWPPCLAPDPWGRPGEASHKHLCMVPAGLPENGPPCPAISTSPRPPPPALPPTARLNSILAAVPDEGAPGSRPRTRVALP</sequence>
<name>L5KL42_PTEAL</name>
<reference evidence="2" key="1">
    <citation type="journal article" date="2013" name="Science">
        <title>Comparative analysis of bat genomes provides insight into the evolution of flight and immunity.</title>
        <authorList>
            <person name="Zhang G."/>
            <person name="Cowled C."/>
            <person name="Shi Z."/>
            <person name="Huang Z."/>
            <person name="Bishop-Lilly K.A."/>
            <person name="Fang X."/>
            <person name="Wynne J.W."/>
            <person name="Xiong Z."/>
            <person name="Baker M.L."/>
            <person name="Zhao W."/>
            <person name="Tachedjian M."/>
            <person name="Zhu Y."/>
            <person name="Zhou P."/>
            <person name="Jiang X."/>
            <person name="Ng J."/>
            <person name="Yang L."/>
            <person name="Wu L."/>
            <person name="Xiao J."/>
            <person name="Feng Y."/>
            <person name="Chen Y."/>
            <person name="Sun X."/>
            <person name="Zhang Y."/>
            <person name="Marsh G.A."/>
            <person name="Crameri G."/>
            <person name="Broder C.C."/>
            <person name="Frey K.G."/>
            <person name="Wang L.F."/>
            <person name="Wang J."/>
        </authorList>
    </citation>
    <scope>NUCLEOTIDE SEQUENCE [LARGE SCALE GENOMIC DNA]</scope>
</reference>